<feature type="region of interest" description="Disordered" evidence="1">
    <location>
        <begin position="75"/>
        <end position="96"/>
    </location>
</feature>
<keyword evidence="4" id="KW-1185">Reference proteome</keyword>
<gene>
    <name evidence="3" type="ORF">DDQ68_01170</name>
</gene>
<sequence>MGGGDAAYGNSPALRQALESRQQAYVLDVGPNLGLHGSDPTPAAPPASTRRGRPARRLQPTLTAQLLPAWATQVPASSWRRGATRTGRDAKAPCNARQCCCPSGAGSPLSSRRRHYSC</sequence>
<feature type="region of interest" description="Disordered" evidence="1">
    <location>
        <begin position="29"/>
        <end position="58"/>
    </location>
</feature>
<dbReference type="Pfam" id="PF13546">
    <property type="entry name" value="DDE_5"/>
    <property type="match status" value="1"/>
</dbReference>
<dbReference type="InterPro" id="IPR038721">
    <property type="entry name" value="IS701-like_DDE_dom"/>
</dbReference>
<evidence type="ECO:0000313" key="3">
    <source>
        <dbReference type="EMBL" id="AWM31518.1"/>
    </source>
</evidence>
<dbReference type="EMBL" id="CP029145">
    <property type="protein sequence ID" value="AWM31518.1"/>
    <property type="molecule type" value="Genomic_DNA"/>
</dbReference>
<accession>A0A2Z3GFC9</accession>
<evidence type="ECO:0000313" key="4">
    <source>
        <dbReference type="Proteomes" id="UP000245999"/>
    </source>
</evidence>
<feature type="domain" description="Transposase IS701-like DDE" evidence="2">
    <location>
        <begin position="5"/>
        <end position="85"/>
    </location>
</feature>
<organism evidence="3 4">
    <name type="scientific">Hymenobacter nivis</name>
    <dbReference type="NCBI Taxonomy" id="1850093"/>
    <lineage>
        <taxon>Bacteria</taxon>
        <taxon>Pseudomonadati</taxon>
        <taxon>Bacteroidota</taxon>
        <taxon>Cytophagia</taxon>
        <taxon>Cytophagales</taxon>
        <taxon>Hymenobacteraceae</taxon>
        <taxon>Hymenobacter</taxon>
    </lineage>
</organism>
<reference evidence="4" key="1">
    <citation type="submission" date="2018-04" db="EMBL/GenBank/DDBJ databases">
        <title>Complete genome of Antarctic heterotrophic bacterium Hymenobacter nivis.</title>
        <authorList>
            <person name="Terashima M."/>
        </authorList>
    </citation>
    <scope>NUCLEOTIDE SEQUENCE [LARGE SCALE GENOMIC DNA]</scope>
    <source>
        <strain evidence="4">NBRC 111535</strain>
    </source>
</reference>
<evidence type="ECO:0000256" key="1">
    <source>
        <dbReference type="SAM" id="MobiDB-lite"/>
    </source>
</evidence>
<dbReference type="KEGG" id="hnv:DDQ68_01170"/>
<dbReference type="Proteomes" id="UP000245999">
    <property type="component" value="Chromosome"/>
</dbReference>
<name>A0A2Z3GFC9_9BACT</name>
<protein>
    <recommendedName>
        <fullName evidence="2">Transposase IS701-like DDE domain-containing protein</fullName>
    </recommendedName>
</protein>
<dbReference type="AlphaFoldDB" id="A0A2Z3GFC9"/>
<proteinExistence type="predicted"/>
<evidence type="ECO:0000259" key="2">
    <source>
        <dbReference type="Pfam" id="PF13546"/>
    </source>
</evidence>